<dbReference type="Pfam" id="PF19800">
    <property type="entry name" value="DUF6283"/>
    <property type="match status" value="1"/>
</dbReference>
<evidence type="ECO:0000313" key="2">
    <source>
        <dbReference type="EMBL" id="MBM9624124.1"/>
    </source>
</evidence>
<organism evidence="2 3">
    <name type="scientific">Streptomyces zhihengii</name>
    <dbReference type="NCBI Taxonomy" id="1818004"/>
    <lineage>
        <taxon>Bacteria</taxon>
        <taxon>Bacillati</taxon>
        <taxon>Actinomycetota</taxon>
        <taxon>Actinomycetes</taxon>
        <taxon>Kitasatosporales</taxon>
        <taxon>Streptomycetaceae</taxon>
        <taxon>Streptomyces</taxon>
    </lineage>
</organism>
<evidence type="ECO:0000256" key="1">
    <source>
        <dbReference type="SAM" id="MobiDB-lite"/>
    </source>
</evidence>
<comment type="caution">
    <text evidence="2">The sequence shown here is derived from an EMBL/GenBank/DDBJ whole genome shotgun (WGS) entry which is preliminary data.</text>
</comment>
<gene>
    <name evidence="2" type="ORF">JE024_36750</name>
</gene>
<sequence length="148" mass="15820">MPSGIWAHEEYAKLIRYDDPTGVQPSGLFQCHQTDGGSAARRVCAGWAGCHGPELLAPRTALAFGRIDADTFAEIVNYQSPVPLFDSGMQAAQHGQANITRPDDNAQRQIDKITRTRGDLTPGVPPPAPTPATRSETTGRRDVDPAGA</sequence>
<feature type="region of interest" description="Disordered" evidence="1">
    <location>
        <begin position="90"/>
        <end position="148"/>
    </location>
</feature>
<accession>A0ABS2V2P9</accession>
<dbReference type="InterPro" id="IPR046250">
    <property type="entry name" value="DUF6283"/>
</dbReference>
<proteinExistence type="predicted"/>
<evidence type="ECO:0000313" key="3">
    <source>
        <dbReference type="Proteomes" id="UP000664109"/>
    </source>
</evidence>
<feature type="compositionally biased region" description="Basic and acidic residues" evidence="1">
    <location>
        <begin position="137"/>
        <end position="148"/>
    </location>
</feature>
<keyword evidence="3" id="KW-1185">Reference proteome</keyword>
<name>A0ABS2V2P9_9ACTN</name>
<feature type="compositionally biased region" description="Basic and acidic residues" evidence="1">
    <location>
        <begin position="101"/>
        <end position="118"/>
    </location>
</feature>
<protein>
    <submittedName>
        <fullName evidence="2">Uncharacterized protein</fullName>
    </submittedName>
</protein>
<dbReference type="EMBL" id="JAFEJA010000002">
    <property type="protein sequence ID" value="MBM9624124.1"/>
    <property type="molecule type" value="Genomic_DNA"/>
</dbReference>
<dbReference type="Proteomes" id="UP000664109">
    <property type="component" value="Unassembled WGS sequence"/>
</dbReference>
<reference evidence="2 3" key="1">
    <citation type="journal article" date="2016" name="Arch. Microbiol.">
        <title>Streptomyces zhihengii sp. nov., isolated from rhizospheric soil of Psammosilene tunicoides.</title>
        <authorList>
            <person name="Huang M.J."/>
            <person name="Fei J.J."/>
            <person name="Salam N."/>
            <person name="Kim C.J."/>
            <person name="Hozzein W.N."/>
            <person name="Xiao M."/>
            <person name="Huang H.Q."/>
            <person name="Li W.J."/>
        </authorList>
    </citation>
    <scope>NUCLEOTIDE SEQUENCE [LARGE SCALE GENOMIC DNA]</scope>
    <source>
        <strain evidence="2 3">YIM T102</strain>
    </source>
</reference>